<keyword evidence="1" id="KW-0732">Signal</keyword>
<dbReference type="EMBL" id="JAHLQL010000005">
    <property type="protein sequence ID" value="MBU5592852.1"/>
    <property type="molecule type" value="Genomic_DNA"/>
</dbReference>
<comment type="caution">
    <text evidence="2">The sequence shown here is derived from an EMBL/GenBank/DDBJ whole genome shotgun (WGS) entry which is preliminary data.</text>
</comment>
<evidence type="ECO:0000313" key="3">
    <source>
        <dbReference type="Proteomes" id="UP000736583"/>
    </source>
</evidence>
<evidence type="ECO:0000313" key="2">
    <source>
        <dbReference type="EMBL" id="MBU5592852.1"/>
    </source>
</evidence>
<reference evidence="2 3" key="1">
    <citation type="submission" date="2021-06" db="EMBL/GenBank/DDBJ databases">
        <authorList>
            <person name="Sun Q."/>
            <person name="Li D."/>
        </authorList>
    </citation>
    <scope>NUCLEOTIDE SEQUENCE [LARGE SCALE GENOMIC DNA]</scope>
    <source>
        <strain evidence="2 3">MSJ-4</strain>
    </source>
</reference>
<organism evidence="2 3">
    <name type="scientific">Clostridium simiarum</name>
    <dbReference type="NCBI Taxonomy" id="2841506"/>
    <lineage>
        <taxon>Bacteria</taxon>
        <taxon>Bacillati</taxon>
        <taxon>Bacillota</taxon>
        <taxon>Clostridia</taxon>
        <taxon>Eubacteriales</taxon>
        <taxon>Clostridiaceae</taxon>
        <taxon>Clostridium</taxon>
    </lineage>
</organism>
<dbReference type="PANTHER" id="PTHR30006:SF2">
    <property type="entry name" value="ABC TRANSPORTER SUBSTRATE-BINDING PROTEIN"/>
    <property type="match status" value="1"/>
</dbReference>
<dbReference type="Proteomes" id="UP000736583">
    <property type="component" value="Unassembled WGS sequence"/>
</dbReference>
<keyword evidence="3" id="KW-1185">Reference proteome</keyword>
<dbReference type="Pfam" id="PF13416">
    <property type="entry name" value="SBP_bac_8"/>
    <property type="match status" value="1"/>
</dbReference>
<accession>A0ABS6F5S2</accession>
<evidence type="ECO:0000256" key="1">
    <source>
        <dbReference type="ARBA" id="ARBA00022729"/>
    </source>
</evidence>
<proteinExistence type="predicted"/>
<dbReference type="InterPro" id="IPR006059">
    <property type="entry name" value="SBP"/>
</dbReference>
<protein>
    <submittedName>
        <fullName evidence="2">Extracellular solute-binding protein</fullName>
    </submittedName>
</protein>
<sequence>MKKNNRNILIAIIIIFFLSLNICSCSKAKKEKKKEDKSKINIYTDIKDEYSLNIIQLGIDSYKEKNNKVEIIIKNSINQKDISKYLNDNKDIDLVITNRNNMLEISNKGLLANLNGFYNKNDINNRFYNIITAYGMKGDKYFGLALVPFTIEIIYNEKYFNSMGITNTNNKVSLEELIKNIKDKNLKIPMVIPESMDTMEMLSIIFGNSLVDNRKLESIYDSGGEKYKEFKDVQNFLDSFNKLIKSGYFNKETFERGNESTIAYVERGEYPMAFVVSYYNQEMAKANIKVLDNYKILGKENTPVVLVDTLISLTNNSKNTEDATDFIKFICSDEFQDKLADSGVIVGNKKSLDSMISLYPHIKGNLSSSNMDSVVYIYNLPIQMRKELKIEIESLSKGKYDGKEWSRIIDSLYK</sequence>
<dbReference type="RefSeq" id="WP_216457553.1">
    <property type="nucleotide sequence ID" value="NZ_JAHLQL010000005.1"/>
</dbReference>
<dbReference type="PANTHER" id="PTHR30006">
    <property type="entry name" value="THIAMINE-BINDING PERIPLASMIC PROTEIN-RELATED"/>
    <property type="match status" value="1"/>
</dbReference>
<name>A0ABS6F5S2_9CLOT</name>
<gene>
    <name evidence="2" type="ORF">KQI89_13950</name>
</gene>